<dbReference type="AlphaFoldDB" id="A0A0D7BUA3"/>
<dbReference type="EMBL" id="KN880433">
    <property type="protein sequence ID" value="KIY73820.1"/>
    <property type="molecule type" value="Genomic_DNA"/>
</dbReference>
<sequence>MPAQYTPTYREQLNAWQQRATDRAVEFDDTDLGKGGWKSIVLINGVSHGGGISATKNRAHEGASYWALVKLGVVVGPPEADFQEDES</sequence>
<evidence type="ECO:0008006" key="3">
    <source>
        <dbReference type="Google" id="ProtNLM"/>
    </source>
</evidence>
<evidence type="ECO:0000313" key="2">
    <source>
        <dbReference type="Proteomes" id="UP000054007"/>
    </source>
</evidence>
<dbReference type="Proteomes" id="UP000054007">
    <property type="component" value="Unassembled WGS sequence"/>
</dbReference>
<proteinExistence type="predicted"/>
<protein>
    <recommendedName>
        <fullName evidence="3">DRBM domain-containing protein</fullName>
    </recommendedName>
</protein>
<dbReference type="OrthoDB" id="112668at2759"/>
<organism evidence="1 2">
    <name type="scientific">Cylindrobasidium torrendii FP15055 ss-10</name>
    <dbReference type="NCBI Taxonomy" id="1314674"/>
    <lineage>
        <taxon>Eukaryota</taxon>
        <taxon>Fungi</taxon>
        <taxon>Dikarya</taxon>
        <taxon>Basidiomycota</taxon>
        <taxon>Agaricomycotina</taxon>
        <taxon>Agaricomycetes</taxon>
        <taxon>Agaricomycetidae</taxon>
        <taxon>Agaricales</taxon>
        <taxon>Marasmiineae</taxon>
        <taxon>Physalacriaceae</taxon>
        <taxon>Cylindrobasidium</taxon>
    </lineage>
</organism>
<name>A0A0D7BUA3_9AGAR</name>
<gene>
    <name evidence="1" type="ORF">CYLTODRAFT_448426</name>
</gene>
<evidence type="ECO:0000313" key="1">
    <source>
        <dbReference type="EMBL" id="KIY73820.1"/>
    </source>
</evidence>
<reference evidence="1 2" key="1">
    <citation type="journal article" date="2015" name="Fungal Genet. Biol.">
        <title>Evolution of novel wood decay mechanisms in Agaricales revealed by the genome sequences of Fistulina hepatica and Cylindrobasidium torrendii.</title>
        <authorList>
            <person name="Floudas D."/>
            <person name="Held B.W."/>
            <person name="Riley R."/>
            <person name="Nagy L.G."/>
            <person name="Koehler G."/>
            <person name="Ransdell A.S."/>
            <person name="Younus H."/>
            <person name="Chow J."/>
            <person name="Chiniquy J."/>
            <person name="Lipzen A."/>
            <person name="Tritt A."/>
            <person name="Sun H."/>
            <person name="Haridas S."/>
            <person name="LaButti K."/>
            <person name="Ohm R.A."/>
            <person name="Kues U."/>
            <person name="Blanchette R.A."/>
            <person name="Grigoriev I.V."/>
            <person name="Minto R.E."/>
            <person name="Hibbett D.S."/>
        </authorList>
    </citation>
    <scope>NUCLEOTIDE SEQUENCE [LARGE SCALE GENOMIC DNA]</scope>
    <source>
        <strain evidence="1 2">FP15055 ss-10</strain>
    </source>
</reference>
<accession>A0A0D7BUA3</accession>
<dbReference type="SUPFAM" id="SSF54768">
    <property type="entry name" value="dsRNA-binding domain-like"/>
    <property type="match status" value="1"/>
</dbReference>
<keyword evidence="2" id="KW-1185">Reference proteome</keyword>